<dbReference type="Proteomes" id="UP000016930">
    <property type="component" value="Unassembled WGS sequence"/>
</dbReference>
<proteinExistence type="predicted"/>
<evidence type="ECO:0000256" key="1">
    <source>
        <dbReference type="SAM" id="MobiDB-lite"/>
    </source>
</evidence>
<dbReference type="AlphaFoldDB" id="M2QFY8"/>
<sequence>MSAVSNDYSAVIRFKVHSLHDFFEPIKLEDTPCLASGVFTDDWKLEVKARELDGERCIGVFLRSLKTRQSHSVSWTISVQSLTGKDTWYTRDFEWPSGKRSWGTRRVLSKVRHWAKNAVLRAEDAVIIDLKLRSLMHPSNLKPSVAKTLYLSMVDNQHEYLRIQSYALRSCQGVVSNPSMSRVPAGLFEDYMINIADLDSDIERCEDDLGDWDEFTDCPLYEDSDFEDYVPDDHEMKSESADIDAMEMGEPIEDAAADNRSETIGKEGTFQGDQRPQEHVDTVATDGISISGSQSRNIPQEESAESDAMNGGEDVEDSWAVIGFATPTWSAFIYYLLTRTIAFAPLKSDGKEARDSYVKAYTVQLEELKTLAFRHLSSQATEQNILSELFSKFTSDHEDILKLELSVLTKHWAQLKDSDALRNKMTEVTSGAYPHAGKIVMEVFRKMSLNTD</sequence>
<accession>M2QFY8</accession>
<evidence type="ECO:0008006" key="4">
    <source>
        <dbReference type="Google" id="ProtNLM"/>
    </source>
</evidence>
<organism evidence="2 3">
    <name type="scientific">Ceriporiopsis subvermispora (strain B)</name>
    <name type="common">White-rot fungus</name>
    <name type="synonym">Gelatoporia subvermispora</name>
    <dbReference type="NCBI Taxonomy" id="914234"/>
    <lineage>
        <taxon>Eukaryota</taxon>
        <taxon>Fungi</taxon>
        <taxon>Dikarya</taxon>
        <taxon>Basidiomycota</taxon>
        <taxon>Agaricomycotina</taxon>
        <taxon>Agaricomycetes</taxon>
        <taxon>Polyporales</taxon>
        <taxon>Gelatoporiaceae</taxon>
        <taxon>Gelatoporia</taxon>
    </lineage>
</organism>
<name>M2QFY8_CERS8</name>
<gene>
    <name evidence="2" type="ORF">CERSUDRAFT_100886</name>
</gene>
<keyword evidence="3" id="KW-1185">Reference proteome</keyword>
<evidence type="ECO:0000313" key="2">
    <source>
        <dbReference type="EMBL" id="EMD30915.1"/>
    </source>
</evidence>
<feature type="compositionally biased region" description="Polar residues" evidence="1">
    <location>
        <begin position="288"/>
        <end position="300"/>
    </location>
</feature>
<dbReference type="HOGENOM" id="CLU_608468_0_0_1"/>
<dbReference type="EMBL" id="KB445829">
    <property type="protein sequence ID" value="EMD30915.1"/>
    <property type="molecule type" value="Genomic_DNA"/>
</dbReference>
<dbReference type="STRING" id="914234.M2QFY8"/>
<evidence type="ECO:0000313" key="3">
    <source>
        <dbReference type="Proteomes" id="UP000016930"/>
    </source>
</evidence>
<dbReference type="OrthoDB" id="6359816at2759"/>
<feature type="region of interest" description="Disordered" evidence="1">
    <location>
        <begin position="286"/>
        <end position="312"/>
    </location>
</feature>
<reference evidence="2 3" key="1">
    <citation type="journal article" date="2012" name="Proc. Natl. Acad. Sci. U.S.A.">
        <title>Comparative genomics of Ceriporiopsis subvermispora and Phanerochaete chrysosporium provide insight into selective ligninolysis.</title>
        <authorList>
            <person name="Fernandez-Fueyo E."/>
            <person name="Ruiz-Duenas F.J."/>
            <person name="Ferreira P."/>
            <person name="Floudas D."/>
            <person name="Hibbett D.S."/>
            <person name="Canessa P."/>
            <person name="Larrondo L.F."/>
            <person name="James T.Y."/>
            <person name="Seelenfreund D."/>
            <person name="Lobos S."/>
            <person name="Polanco R."/>
            <person name="Tello M."/>
            <person name="Honda Y."/>
            <person name="Watanabe T."/>
            <person name="Watanabe T."/>
            <person name="Ryu J.S."/>
            <person name="Kubicek C.P."/>
            <person name="Schmoll M."/>
            <person name="Gaskell J."/>
            <person name="Hammel K.E."/>
            <person name="St John F.J."/>
            <person name="Vanden Wymelenberg A."/>
            <person name="Sabat G."/>
            <person name="Splinter BonDurant S."/>
            <person name="Syed K."/>
            <person name="Yadav J.S."/>
            <person name="Doddapaneni H."/>
            <person name="Subramanian V."/>
            <person name="Lavin J.L."/>
            <person name="Oguiza J.A."/>
            <person name="Perez G."/>
            <person name="Pisabarro A.G."/>
            <person name="Ramirez L."/>
            <person name="Santoyo F."/>
            <person name="Master E."/>
            <person name="Coutinho P.M."/>
            <person name="Henrissat B."/>
            <person name="Lombard V."/>
            <person name="Magnuson J.K."/>
            <person name="Kuees U."/>
            <person name="Hori C."/>
            <person name="Igarashi K."/>
            <person name="Samejima M."/>
            <person name="Held B.W."/>
            <person name="Barry K.W."/>
            <person name="LaButti K.M."/>
            <person name="Lapidus A."/>
            <person name="Lindquist E.A."/>
            <person name="Lucas S.M."/>
            <person name="Riley R."/>
            <person name="Salamov A.A."/>
            <person name="Hoffmeister D."/>
            <person name="Schwenk D."/>
            <person name="Hadar Y."/>
            <person name="Yarden O."/>
            <person name="de Vries R.P."/>
            <person name="Wiebenga A."/>
            <person name="Stenlid J."/>
            <person name="Eastwood D."/>
            <person name="Grigoriev I.V."/>
            <person name="Berka R.M."/>
            <person name="Blanchette R.A."/>
            <person name="Kersten P."/>
            <person name="Martinez A.T."/>
            <person name="Vicuna R."/>
            <person name="Cullen D."/>
        </authorList>
    </citation>
    <scope>NUCLEOTIDE SEQUENCE [LARGE SCALE GENOMIC DNA]</scope>
    <source>
        <strain evidence="2 3">B</strain>
    </source>
</reference>
<protein>
    <recommendedName>
        <fullName evidence="4">MATH domain-containing protein</fullName>
    </recommendedName>
</protein>